<accession>A0ABY1NHT9</accession>
<dbReference type="RefSeq" id="WP_283400061.1">
    <property type="nucleotide sequence ID" value="NZ_FXUB01000001.1"/>
</dbReference>
<dbReference type="EMBL" id="FXUB01000001">
    <property type="protein sequence ID" value="SMP08110.1"/>
    <property type="molecule type" value="Genomic_DNA"/>
</dbReference>
<name>A0ABY1NHT9_9BACT</name>
<reference evidence="1 2" key="1">
    <citation type="submission" date="2017-05" db="EMBL/GenBank/DDBJ databases">
        <authorList>
            <person name="Varghese N."/>
            <person name="Submissions S."/>
        </authorList>
    </citation>
    <scope>NUCLEOTIDE SEQUENCE [LARGE SCALE GENOMIC DNA]</scope>
    <source>
        <strain evidence="1 2">DSM 15522</strain>
    </source>
</reference>
<evidence type="ECO:0008006" key="3">
    <source>
        <dbReference type="Google" id="ProtNLM"/>
    </source>
</evidence>
<keyword evidence="2" id="KW-1185">Reference proteome</keyword>
<organism evidence="1 2">
    <name type="scientific">Desulfurobacterium pacificum</name>
    <dbReference type="NCBI Taxonomy" id="240166"/>
    <lineage>
        <taxon>Bacteria</taxon>
        <taxon>Pseudomonadati</taxon>
        <taxon>Aquificota</taxon>
        <taxon>Aquificia</taxon>
        <taxon>Desulfurobacteriales</taxon>
        <taxon>Desulfurobacteriaceae</taxon>
        <taxon>Desulfurobacterium</taxon>
    </lineage>
</organism>
<evidence type="ECO:0000313" key="2">
    <source>
        <dbReference type="Proteomes" id="UP001157911"/>
    </source>
</evidence>
<dbReference type="Proteomes" id="UP001157911">
    <property type="component" value="Unassembled WGS sequence"/>
</dbReference>
<sequence length="60" mass="7143">MTNKELLMEKLEKLPDRYVEKVLEFISCLEKSNLETAILSESSLEKDWLKPEEEEAWKDL</sequence>
<proteinExistence type="predicted"/>
<protein>
    <recommendedName>
        <fullName evidence="3">DUF2281 domain-containing protein</fullName>
    </recommendedName>
</protein>
<comment type="caution">
    <text evidence="1">The sequence shown here is derived from an EMBL/GenBank/DDBJ whole genome shotgun (WGS) entry which is preliminary data.</text>
</comment>
<evidence type="ECO:0000313" key="1">
    <source>
        <dbReference type="EMBL" id="SMP08110.1"/>
    </source>
</evidence>
<gene>
    <name evidence="1" type="ORF">SAMN06265339_0558</name>
</gene>